<dbReference type="PANTHER" id="PTHR30363">
    <property type="entry name" value="HTH-TYPE TRANSCRIPTIONAL REGULATOR SRLR-RELATED"/>
    <property type="match status" value="1"/>
</dbReference>
<dbReference type="PANTHER" id="PTHR30363:SF28">
    <property type="entry name" value="TRANSCRIPTIONAL REGULATORY PROTEIN-RELATED"/>
    <property type="match status" value="1"/>
</dbReference>
<dbReference type="Proteomes" id="UP000231586">
    <property type="component" value="Unassembled WGS sequence"/>
</dbReference>
<comment type="caution">
    <text evidence="2">The sequence shown here is derived from an EMBL/GenBank/DDBJ whole genome shotgun (WGS) entry which is preliminary data.</text>
</comment>
<dbReference type="Pfam" id="PF12840">
    <property type="entry name" value="HTH_20"/>
    <property type="match status" value="1"/>
</dbReference>
<gene>
    <name evidence="2" type="ORF">CLV34_0041</name>
</gene>
<feature type="region of interest" description="Disordered" evidence="1">
    <location>
        <begin position="245"/>
        <end position="268"/>
    </location>
</feature>
<dbReference type="InterPro" id="IPR036388">
    <property type="entry name" value="WH-like_DNA-bd_sf"/>
</dbReference>
<dbReference type="SUPFAM" id="SSF46785">
    <property type="entry name" value="Winged helix' DNA-binding domain"/>
    <property type="match status" value="1"/>
</dbReference>
<protein>
    <submittedName>
        <fullName evidence="2">Putative ArsR family transcriptional regulator</fullName>
    </submittedName>
</protein>
<dbReference type="InterPro" id="IPR036390">
    <property type="entry name" value="WH_DNA-bd_sf"/>
</dbReference>
<dbReference type="InterPro" id="IPR011991">
    <property type="entry name" value="ArsR-like_HTH"/>
</dbReference>
<evidence type="ECO:0000256" key="1">
    <source>
        <dbReference type="SAM" id="MobiDB-lite"/>
    </source>
</evidence>
<keyword evidence="3" id="KW-1185">Reference proteome</keyword>
<dbReference type="CDD" id="cd00090">
    <property type="entry name" value="HTH_ARSR"/>
    <property type="match status" value="1"/>
</dbReference>
<dbReference type="AlphaFoldDB" id="A0A2M8WWI4"/>
<dbReference type="EMBL" id="PGTZ01000001">
    <property type="protein sequence ID" value="PJI95277.1"/>
    <property type="molecule type" value="Genomic_DNA"/>
</dbReference>
<evidence type="ECO:0000313" key="3">
    <source>
        <dbReference type="Proteomes" id="UP000231586"/>
    </source>
</evidence>
<organism evidence="2 3">
    <name type="scientific">Luteimicrobium subarcticum</name>
    <dbReference type="NCBI Taxonomy" id="620910"/>
    <lineage>
        <taxon>Bacteria</taxon>
        <taxon>Bacillati</taxon>
        <taxon>Actinomycetota</taxon>
        <taxon>Actinomycetes</taxon>
        <taxon>Micrococcales</taxon>
        <taxon>Luteimicrobium</taxon>
    </lineage>
</organism>
<reference evidence="2 3" key="1">
    <citation type="submission" date="2017-11" db="EMBL/GenBank/DDBJ databases">
        <title>Genomic Encyclopedia of Archaeal and Bacterial Type Strains, Phase II (KMG-II): From Individual Species to Whole Genera.</title>
        <authorList>
            <person name="Goeker M."/>
        </authorList>
    </citation>
    <scope>NUCLEOTIDE SEQUENCE [LARGE SCALE GENOMIC DNA]</scope>
    <source>
        <strain evidence="2 3">DSM 22413</strain>
    </source>
</reference>
<accession>A0A2M8WWI4</accession>
<dbReference type="RefSeq" id="WP_100348288.1">
    <property type="nucleotide sequence ID" value="NZ_PGTZ01000001.1"/>
</dbReference>
<proteinExistence type="predicted"/>
<evidence type="ECO:0000313" key="2">
    <source>
        <dbReference type="EMBL" id="PJI95277.1"/>
    </source>
</evidence>
<dbReference type="Gene3D" id="1.10.10.10">
    <property type="entry name" value="Winged helix-like DNA-binding domain superfamily/Winged helix DNA-binding domain"/>
    <property type="match status" value="1"/>
</dbReference>
<dbReference type="OrthoDB" id="3375207at2"/>
<sequence length="268" mass="27854">MSTIHVREAETAASATDASTRERVLALVAERGPVSAAALATELGLTATGVRRHLVCLEEDGLIAVHDIGSQPHAPAQRGRPARRYVATRQGQAHMAGEYPELAAAALRFLRQHGGERAVEAFAAERYAAMAERYRGLVDADDVEGRVDQLAAALAGDGYAASVRPVPSALPPTARPAGSSAGRPAAVVHTVQLCQGHCPVQQIAAEFPQLCEAEAQVFAELLGTHVQRLSTLAGGGHVCTTNVPVVRRPSAPTGSANPPKPPSAAQEG</sequence>
<name>A0A2M8WWI4_9MICO</name>
<dbReference type="InterPro" id="IPR050313">
    <property type="entry name" value="Carb_Metab_HTH_regulators"/>
</dbReference>